<protein>
    <submittedName>
        <fullName evidence="2">Uncharacterized protein</fullName>
    </submittedName>
</protein>
<dbReference type="AlphaFoldDB" id="A0AAD6VIT9"/>
<keyword evidence="3" id="KW-1185">Reference proteome</keyword>
<organism evidence="2 3">
    <name type="scientific">Mycena pura</name>
    <dbReference type="NCBI Taxonomy" id="153505"/>
    <lineage>
        <taxon>Eukaryota</taxon>
        <taxon>Fungi</taxon>
        <taxon>Dikarya</taxon>
        <taxon>Basidiomycota</taxon>
        <taxon>Agaricomycotina</taxon>
        <taxon>Agaricomycetes</taxon>
        <taxon>Agaricomycetidae</taxon>
        <taxon>Agaricales</taxon>
        <taxon>Marasmiineae</taxon>
        <taxon>Mycenaceae</taxon>
        <taxon>Mycena</taxon>
    </lineage>
</organism>
<accession>A0AAD6VIT9</accession>
<comment type="caution">
    <text evidence="2">The sequence shown here is derived from an EMBL/GenBank/DDBJ whole genome shotgun (WGS) entry which is preliminary data.</text>
</comment>
<dbReference type="Proteomes" id="UP001219525">
    <property type="component" value="Unassembled WGS sequence"/>
</dbReference>
<feature type="region of interest" description="Disordered" evidence="1">
    <location>
        <begin position="125"/>
        <end position="155"/>
    </location>
</feature>
<reference evidence="2" key="1">
    <citation type="submission" date="2023-03" db="EMBL/GenBank/DDBJ databases">
        <title>Massive genome expansion in bonnet fungi (Mycena s.s.) driven by repeated elements and novel gene families across ecological guilds.</title>
        <authorList>
            <consortium name="Lawrence Berkeley National Laboratory"/>
            <person name="Harder C.B."/>
            <person name="Miyauchi S."/>
            <person name="Viragh M."/>
            <person name="Kuo A."/>
            <person name="Thoen E."/>
            <person name="Andreopoulos B."/>
            <person name="Lu D."/>
            <person name="Skrede I."/>
            <person name="Drula E."/>
            <person name="Henrissat B."/>
            <person name="Morin E."/>
            <person name="Kohler A."/>
            <person name="Barry K."/>
            <person name="LaButti K."/>
            <person name="Morin E."/>
            <person name="Salamov A."/>
            <person name="Lipzen A."/>
            <person name="Mereny Z."/>
            <person name="Hegedus B."/>
            <person name="Baldrian P."/>
            <person name="Stursova M."/>
            <person name="Weitz H."/>
            <person name="Taylor A."/>
            <person name="Grigoriev I.V."/>
            <person name="Nagy L.G."/>
            <person name="Martin F."/>
            <person name="Kauserud H."/>
        </authorList>
    </citation>
    <scope>NUCLEOTIDE SEQUENCE</scope>
    <source>
        <strain evidence="2">9144</strain>
    </source>
</reference>
<name>A0AAD6VIT9_9AGAR</name>
<proteinExistence type="predicted"/>
<sequence length="180" mass="20240">MAFGSIRGFPRHAIFKALSSPTPKLKASFTGLFLRCLCKFECCTCSLVPTGGFDCLPQLPRIRHYRRPRCRGRFAAAHMDASFRNTVPLRDGCAARWLDAQALLHNRAQYTVQFDAKQDVSPVSAPLSAESDAASDDNEYFNQENMQSGKVAYEIGSEEEWEMREDYGADDSEVDQLDEQ</sequence>
<dbReference type="EMBL" id="JARJCW010000034">
    <property type="protein sequence ID" value="KAJ7208270.1"/>
    <property type="molecule type" value="Genomic_DNA"/>
</dbReference>
<evidence type="ECO:0000256" key="1">
    <source>
        <dbReference type="SAM" id="MobiDB-lite"/>
    </source>
</evidence>
<evidence type="ECO:0000313" key="2">
    <source>
        <dbReference type="EMBL" id="KAJ7208270.1"/>
    </source>
</evidence>
<gene>
    <name evidence="2" type="ORF">GGX14DRAFT_566998</name>
</gene>
<evidence type="ECO:0000313" key="3">
    <source>
        <dbReference type="Proteomes" id="UP001219525"/>
    </source>
</evidence>
<feature type="region of interest" description="Disordered" evidence="1">
    <location>
        <begin position="161"/>
        <end position="180"/>
    </location>
</feature>